<evidence type="ECO:0008006" key="3">
    <source>
        <dbReference type="Google" id="ProtNLM"/>
    </source>
</evidence>
<dbReference type="GO" id="GO:0008964">
    <property type="term" value="F:phosphoenolpyruvate carboxylase activity"/>
    <property type="evidence" value="ECO:0007669"/>
    <property type="project" value="InterPro"/>
</dbReference>
<dbReference type="Proteomes" id="UP000008694">
    <property type="component" value="Unassembled WGS sequence"/>
</dbReference>
<dbReference type="Gramene" id="scaffold_700875.1">
    <property type="protein sequence ID" value="scaffold_700875.1"/>
    <property type="gene ID" value="scaffold_700875.1"/>
</dbReference>
<dbReference type="Pfam" id="PF00311">
    <property type="entry name" value="PEPcase"/>
    <property type="match status" value="1"/>
</dbReference>
<sequence>MNPKKFGSWMGDDRDGNPNVMAKLNAYGQSKDEINVLLQCPFAVRFWDLTSFRSKPREDVQTSLQLLLQVQTTASRSYVILALVAKTLACKRAPLAGFVSVLQTLNVFS</sequence>
<keyword evidence="2" id="KW-1185">Reference proteome</keyword>
<dbReference type="InterPro" id="IPR021135">
    <property type="entry name" value="PEP_COase"/>
</dbReference>
<protein>
    <recommendedName>
        <fullName evidence="3">Phosphoenolpyruvate carboxylase</fullName>
    </recommendedName>
</protein>
<dbReference type="SUPFAM" id="SSF51621">
    <property type="entry name" value="Phosphoenolpyruvate/pyruvate domain"/>
    <property type="match status" value="1"/>
</dbReference>
<evidence type="ECO:0000313" key="1">
    <source>
        <dbReference type="EMBL" id="EFH43473.1"/>
    </source>
</evidence>
<gene>
    <name evidence="1" type="ORF">ARALYDRAFT_913133</name>
</gene>
<organism evidence="2">
    <name type="scientific">Arabidopsis lyrata subsp. lyrata</name>
    <name type="common">Lyre-leaved rock-cress</name>
    <dbReference type="NCBI Taxonomy" id="81972"/>
    <lineage>
        <taxon>Eukaryota</taxon>
        <taxon>Viridiplantae</taxon>
        <taxon>Streptophyta</taxon>
        <taxon>Embryophyta</taxon>
        <taxon>Tracheophyta</taxon>
        <taxon>Spermatophyta</taxon>
        <taxon>Magnoliopsida</taxon>
        <taxon>eudicotyledons</taxon>
        <taxon>Gunneridae</taxon>
        <taxon>Pentapetalae</taxon>
        <taxon>rosids</taxon>
        <taxon>malvids</taxon>
        <taxon>Brassicales</taxon>
        <taxon>Brassicaceae</taxon>
        <taxon>Camelineae</taxon>
        <taxon>Arabidopsis</taxon>
    </lineage>
</organism>
<accession>D7M9B8</accession>
<dbReference type="InterPro" id="IPR015813">
    <property type="entry name" value="Pyrv/PenolPyrv_kinase-like_dom"/>
</dbReference>
<dbReference type="GO" id="GO:0015977">
    <property type="term" value="P:carbon fixation"/>
    <property type="evidence" value="ECO:0007669"/>
    <property type="project" value="InterPro"/>
</dbReference>
<evidence type="ECO:0000313" key="2">
    <source>
        <dbReference type="Proteomes" id="UP000008694"/>
    </source>
</evidence>
<dbReference type="EMBL" id="GL348719">
    <property type="protein sequence ID" value="EFH43473.1"/>
    <property type="molecule type" value="Genomic_DNA"/>
</dbReference>
<dbReference type="AlphaFoldDB" id="D7M9B8"/>
<reference evidence="2" key="1">
    <citation type="journal article" date="2011" name="Nat. Genet.">
        <title>The Arabidopsis lyrata genome sequence and the basis of rapid genome size change.</title>
        <authorList>
            <person name="Hu T.T."/>
            <person name="Pattyn P."/>
            <person name="Bakker E.G."/>
            <person name="Cao J."/>
            <person name="Cheng J.-F."/>
            <person name="Clark R.M."/>
            <person name="Fahlgren N."/>
            <person name="Fawcett J.A."/>
            <person name="Grimwood J."/>
            <person name="Gundlach H."/>
            <person name="Haberer G."/>
            <person name="Hollister J.D."/>
            <person name="Ossowski S."/>
            <person name="Ottilar R.P."/>
            <person name="Salamov A.A."/>
            <person name="Schneeberger K."/>
            <person name="Spannagl M."/>
            <person name="Wang X."/>
            <person name="Yang L."/>
            <person name="Nasrallah M.E."/>
            <person name="Bergelson J."/>
            <person name="Carrington J.C."/>
            <person name="Gaut B.S."/>
            <person name="Schmutz J."/>
            <person name="Mayer K.F.X."/>
            <person name="Van de Peer Y."/>
            <person name="Grigoriev I.V."/>
            <person name="Nordborg M."/>
            <person name="Weigel D."/>
            <person name="Guo Y.-L."/>
        </authorList>
    </citation>
    <scope>NUCLEOTIDE SEQUENCE [LARGE SCALE GENOMIC DNA]</scope>
    <source>
        <strain evidence="2">cv. MN47</strain>
    </source>
</reference>
<name>D7M9B8_ARALL</name>
<dbReference type="GO" id="GO:0006099">
    <property type="term" value="P:tricarboxylic acid cycle"/>
    <property type="evidence" value="ECO:0007669"/>
    <property type="project" value="InterPro"/>
</dbReference>
<proteinExistence type="predicted"/>
<dbReference type="HOGENOM" id="CLU_2187539_0_0_1"/>